<dbReference type="EMBL" id="UXUI01008075">
    <property type="protein sequence ID" value="VDD90424.1"/>
    <property type="molecule type" value="Genomic_DNA"/>
</dbReference>
<accession>A0A0N4V5P9</accession>
<dbReference type="InterPro" id="IPR019314">
    <property type="entry name" value="BORCS6"/>
</dbReference>
<feature type="region of interest" description="Disordered" evidence="1">
    <location>
        <begin position="1"/>
        <end position="46"/>
    </location>
</feature>
<feature type="compositionally biased region" description="Basic and acidic residues" evidence="1">
    <location>
        <begin position="1"/>
        <end position="13"/>
    </location>
</feature>
<protein>
    <submittedName>
        <fullName evidence="5">BORCS6 domain-containing protein</fullName>
    </submittedName>
</protein>
<dbReference type="AlphaFoldDB" id="A0A0N4V5P9"/>
<dbReference type="InterPro" id="IPR046465">
    <property type="entry name" value="BORCS6_C"/>
</dbReference>
<name>A0A0N4V5P9_ENTVE</name>
<dbReference type="Proteomes" id="UP000274131">
    <property type="component" value="Unassembled WGS sequence"/>
</dbReference>
<keyword evidence="4" id="KW-1185">Reference proteome</keyword>
<sequence length="185" mass="19409">MSGSSKDGKDEIKTSSINRHSLSTLGVSSSSTSGTPGSDERSIADTNDLLKNMHAGLSASDQALDVTSDGSHSSQSSRLAAPRILNSIESDANAIASNLDEILRDLRGSLHGMSDLTVESSDCYAETIGSTCDAADAAVKNTYALLAKVEELGEIMGNLRSVAQQIKEIKQIVDSFEIQFVSGLV</sequence>
<dbReference type="Pfam" id="PF10157">
    <property type="entry name" value="BORCS6"/>
    <property type="match status" value="1"/>
</dbReference>
<dbReference type="STRING" id="51028.A0A0N4V5P9"/>
<reference evidence="5" key="1">
    <citation type="submission" date="2017-02" db="UniProtKB">
        <authorList>
            <consortium name="WormBaseParasite"/>
        </authorList>
    </citation>
    <scope>IDENTIFICATION</scope>
</reference>
<dbReference type="PANTHER" id="PTHR13440">
    <property type="entry name" value="BLOC-1 RELATED COMPLEX SUBUNIT 6"/>
    <property type="match status" value="1"/>
</dbReference>
<evidence type="ECO:0000313" key="5">
    <source>
        <dbReference type="WBParaSite" id="EVEC_0000556401-mRNA-1"/>
    </source>
</evidence>
<evidence type="ECO:0000256" key="1">
    <source>
        <dbReference type="SAM" id="MobiDB-lite"/>
    </source>
</evidence>
<evidence type="ECO:0000259" key="2">
    <source>
        <dbReference type="Pfam" id="PF10157"/>
    </source>
</evidence>
<dbReference type="WBParaSite" id="EVEC_0000556401-mRNA-1">
    <property type="protein sequence ID" value="EVEC_0000556401-mRNA-1"/>
    <property type="gene ID" value="EVEC_0000556401"/>
</dbReference>
<dbReference type="GO" id="GO:0032418">
    <property type="term" value="P:lysosome localization"/>
    <property type="evidence" value="ECO:0007669"/>
    <property type="project" value="TreeGrafter"/>
</dbReference>
<dbReference type="PANTHER" id="PTHR13440:SF7">
    <property type="entry name" value="BLOC-1 RELATED COMPLEX SUBUNIT 6"/>
    <property type="match status" value="1"/>
</dbReference>
<feature type="domain" description="BLOC-1-related complex subunit 6 C-terminal helix" evidence="2">
    <location>
        <begin position="81"/>
        <end position="177"/>
    </location>
</feature>
<reference evidence="3 4" key="2">
    <citation type="submission" date="2018-10" db="EMBL/GenBank/DDBJ databases">
        <authorList>
            <consortium name="Pathogen Informatics"/>
        </authorList>
    </citation>
    <scope>NUCLEOTIDE SEQUENCE [LARGE SCALE GENOMIC DNA]</scope>
</reference>
<evidence type="ECO:0000313" key="3">
    <source>
        <dbReference type="EMBL" id="VDD90424.1"/>
    </source>
</evidence>
<organism evidence="5">
    <name type="scientific">Enterobius vermicularis</name>
    <name type="common">Human pinworm</name>
    <dbReference type="NCBI Taxonomy" id="51028"/>
    <lineage>
        <taxon>Eukaryota</taxon>
        <taxon>Metazoa</taxon>
        <taxon>Ecdysozoa</taxon>
        <taxon>Nematoda</taxon>
        <taxon>Chromadorea</taxon>
        <taxon>Rhabditida</taxon>
        <taxon>Spirurina</taxon>
        <taxon>Oxyuridomorpha</taxon>
        <taxon>Oxyuroidea</taxon>
        <taxon>Oxyuridae</taxon>
        <taxon>Enterobius</taxon>
    </lineage>
</organism>
<proteinExistence type="predicted"/>
<feature type="compositionally biased region" description="Low complexity" evidence="1">
    <location>
        <begin position="21"/>
        <end position="37"/>
    </location>
</feature>
<gene>
    <name evidence="3" type="ORF">EVEC_LOCUS5175</name>
</gene>
<dbReference type="OrthoDB" id="21270at2759"/>
<evidence type="ECO:0000313" key="4">
    <source>
        <dbReference type="Proteomes" id="UP000274131"/>
    </source>
</evidence>
<dbReference type="GO" id="GO:0099078">
    <property type="term" value="C:BORC complex"/>
    <property type="evidence" value="ECO:0007669"/>
    <property type="project" value="TreeGrafter"/>
</dbReference>